<dbReference type="PANTHER" id="PTHR48053">
    <property type="entry name" value="LEUCINE RICH REPEAT FAMILY PROTEIN, EXPRESSED"/>
    <property type="match status" value="1"/>
</dbReference>
<dbReference type="Pfam" id="PF08263">
    <property type="entry name" value="LRRNT_2"/>
    <property type="match status" value="1"/>
</dbReference>
<accession>A0AAN7H1V5</accession>
<dbReference type="GO" id="GO:0004674">
    <property type="term" value="F:protein serine/threonine kinase activity"/>
    <property type="evidence" value="ECO:0007669"/>
    <property type="project" value="UniProtKB-KW"/>
</dbReference>
<evidence type="ECO:0000256" key="8">
    <source>
        <dbReference type="ARBA" id="ARBA00022679"/>
    </source>
</evidence>
<organism evidence="25 26">
    <name type="scientific">Trapa incisa</name>
    <dbReference type="NCBI Taxonomy" id="236973"/>
    <lineage>
        <taxon>Eukaryota</taxon>
        <taxon>Viridiplantae</taxon>
        <taxon>Streptophyta</taxon>
        <taxon>Embryophyta</taxon>
        <taxon>Tracheophyta</taxon>
        <taxon>Spermatophyta</taxon>
        <taxon>Magnoliopsida</taxon>
        <taxon>eudicotyledons</taxon>
        <taxon>Gunneridae</taxon>
        <taxon>Pentapetalae</taxon>
        <taxon>rosids</taxon>
        <taxon>malvids</taxon>
        <taxon>Myrtales</taxon>
        <taxon>Lythraceae</taxon>
        <taxon>Trapa</taxon>
    </lineage>
</organism>
<dbReference type="Pfam" id="PF00069">
    <property type="entry name" value="Pkinase"/>
    <property type="match status" value="1"/>
</dbReference>
<keyword evidence="18" id="KW-0325">Glycoprotein</keyword>
<comment type="caution">
    <text evidence="25">The sequence shown here is derived from an EMBL/GenBank/DDBJ whole genome shotgun (WGS) entry which is preliminary data.</text>
</comment>
<comment type="similarity">
    <text evidence="4">Belongs to the RLP family.</text>
</comment>
<dbReference type="Pfam" id="PF00560">
    <property type="entry name" value="LRR_1"/>
    <property type="match status" value="2"/>
</dbReference>
<keyword evidence="8" id="KW-0808">Transferase</keyword>
<evidence type="ECO:0000256" key="22">
    <source>
        <dbReference type="SAM" id="Phobius"/>
    </source>
</evidence>
<dbReference type="Gene3D" id="3.30.200.20">
    <property type="entry name" value="Phosphorylase Kinase, domain 1"/>
    <property type="match status" value="1"/>
</dbReference>
<evidence type="ECO:0000313" key="26">
    <source>
        <dbReference type="Proteomes" id="UP001345219"/>
    </source>
</evidence>
<feature type="signal peptide" evidence="23">
    <location>
        <begin position="1"/>
        <end position="26"/>
    </location>
</feature>
<dbReference type="PROSITE" id="PS50011">
    <property type="entry name" value="PROTEIN_KINASE_DOM"/>
    <property type="match status" value="1"/>
</dbReference>
<dbReference type="EMBL" id="JAXIOK010000020">
    <property type="protein sequence ID" value="KAK4746787.1"/>
    <property type="molecule type" value="Genomic_DNA"/>
</dbReference>
<dbReference type="GO" id="GO:0009791">
    <property type="term" value="P:post-embryonic development"/>
    <property type="evidence" value="ECO:0007669"/>
    <property type="project" value="UniProtKB-ARBA"/>
</dbReference>
<sequence length="1014" mass="111979">MVELTSRAHPVHLFFFFFSLFLQAQGQQLQANEQTILLRLKQYWNSPPLIDQWAASNTPDAHCSWPGVTCTGGSVTELDLSNMNINSTAPSFLCELGNLKKLNLSNNNIPGGFPSVLYNCSKLNYLDISQNFFVGPLPSDIDRMANLQYLSVAANNFSFDIPPAIGRLSQLRYLRLYQCQFNGTYPAEEIANLSNLVVLELAYNMKLIPSSFPMSFTTKLKKLTSLWMTNMNLMGQIPETIGNLESLQLLDLSRNRLTGKIPSSIFTLKNLSSLYIFGTNLSGEIPQKIESLELESIDLSENKLTGSIPEGFGELKKLQSLVLMFNQLSGIIPESLGRLPALTDVRLFSNNLSGVLPPDFGRFSPLEDFEVDNNQFTGPLPENLCFAGKLVGVVANNNHLTGKLPESLGNCSGLIIVSVSNNRLSGKVPGGLWTLFNMSIVQLKNNDFSGDLPDRISSKLSRIEISNNLFSGNIPASMGTWKNLKVLDASNNILSGSIPYEITNLSLLDTLLLDRNNLSGNLPEVINSWKCLSMLNLSNNRLSGQIPGSISSLPVLTQLDLSRNQLSGNIPSQLGTMKLTVLNLSSNQLTGRIPDNLENPAYYSSFLENPGLCTNNPENVHLKVCSSQSGSSSKSSKNLVFIILAAVFASSTVMVVCTFMLKVYRNSRRDTGYAWKLTPFHKLDFTEPHILSGLTEQNVVGSGGSGKVYKVPIYHWQGRCVAVKRIFNTGKLDHKLEKEFLAEVRILGKIRHANIVKLLCCISSESSKLLVYEYMEKRSLDQWLYRKKRPALLSAGNVPLDWPTRLKIAIGAAQGLCYMHHDCIPPIIHRDVKSSNILLDSQFNAKIADFGLARMLIKPGEIDTVSGVVGTFGYIAPESAHTRNVTAKIDVFSFGVILLELATGRTANDGDEEMSLAEWAWHRIQEDRPIADALDDEIREAGHLNEMISVFKLGIICTGILPSTRPSMKEVLQILKQCSGSFGSPLQKLRDEYAAAPLLRSQELQAQASTGRLR</sequence>
<evidence type="ECO:0000256" key="13">
    <source>
        <dbReference type="ARBA" id="ARBA00022777"/>
    </source>
</evidence>
<dbReference type="PROSITE" id="PS51450">
    <property type="entry name" value="LRR"/>
    <property type="match status" value="1"/>
</dbReference>
<dbReference type="InterPro" id="IPR001611">
    <property type="entry name" value="Leu-rich_rpt"/>
</dbReference>
<dbReference type="Pfam" id="PF23598">
    <property type="entry name" value="LRR_14"/>
    <property type="match status" value="1"/>
</dbReference>
<evidence type="ECO:0000256" key="7">
    <source>
        <dbReference type="ARBA" id="ARBA00022614"/>
    </source>
</evidence>
<evidence type="ECO:0000256" key="17">
    <source>
        <dbReference type="ARBA" id="ARBA00023170"/>
    </source>
</evidence>
<evidence type="ECO:0000256" key="18">
    <source>
        <dbReference type="ARBA" id="ARBA00023180"/>
    </source>
</evidence>
<dbReference type="InterPro" id="IPR032675">
    <property type="entry name" value="LRR_dom_sf"/>
</dbReference>
<dbReference type="InterPro" id="IPR008271">
    <property type="entry name" value="Ser/Thr_kinase_AS"/>
</dbReference>
<keyword evidence="9 22" id="KW-0812">Transmembrane</keyword>
<reference evidence="25 26" key="1">
    <citation type="journal article" date="2023" name="Hortic Res">
        <title>Pangenome of water caltrop reveals structural variations and asymmetric subgenome divergence after allopolyploidization.</title>
        <authorList>
            <person name="Zhang X."/>
            <person name="Chen Y."/>
            <person name="Wang L."/>
            <person name="Yuan Y."/>
            <person name="Fang M."/>
            <person name="Shi L."/>
            <person name="Lu R."/>
            <person name="Comes H.P."/>
            <person name="Ma Y."/>
            <person name="Chen Y."/>
            <person name="Huang G."/>
            <person name="Zhou Y."/>
            <person name="Zheng Z."/>
            <person name="Qiu Y."/>
        </authorList>
    </citation>
    <scope>NUCLEOTIDE SEQUENCE [LARGE SCALE GENOMIC DNA]</scope>
    <source>
        <tissue evidence="25">Roots</tissue>
    </source>
</reference>
<dbReference type="AlphaFoldDB" id="A0AAN7H1V5"/>
<name>A0AAN7H1V5_9MYRT</name>
<dbReference type="InterPro" id="IPR055414">
    <property type="entry name" value="LRR_R13L4/SHOC2-like"/>
</dbReference>
<protein>
    <recommendedName>
        <fullName evidence="5">non-specific serine/threonine protein kinase</fullName>
        <ecNumber evidence="5">2.7.11.1</ecNumber>
    </recommendedName>
</protein>
<dbReference type="InterPro" id="IPR011009">
    <property type="entry name" value="Kinase-like_dom_sf"/>
</dbReference>
<keyword evidence="10 23" id="KW-0732">Signal</keyword>
<dbReference type="InterPro" id="IPR051716">
    <property type="entry name" value="Plant_RL_S/T_kinase"/>
</dbReference>
<evidence type="ECO:0000256" key="21">
    <source>
        <dbReference type="PROSITE-ProRule" id="PRU10141"/>
    </source>
</evidence>
<dbReference type="SMART" id="SM00369">
    <property type="entry name" value="LRR_TYP"/>
    <property type="match status" value="7"/>
</dbReference>
<dbReference type="SUPFAM" id="SSF52047">
    <property type="entry name" value="RNI-like"/>
    <property type="match status" value="2"/>
</dbReference>
<dbReference type="Gene3D" id="1.10.510.10">
    <property type="entry name" value="Transferase(Phosphotransferase) domain 1"/>
    <property type="match status" value="1"/>
</dbReference>
<dbReference type="PROSITE" id="PS00108">
    <property type="entry name" value="PROTEIN_KINASE_ST"/>
    <property type="match status" value="1"/>
</dbReference>
<dbReference type="InterPro" id="IPR017441">
    <property type="entry name" value="Protein_kinase_ATP_BS"/>
</dbReference>
<keyword evidence="13" id="KW-0418">Kinase</keyword>
<evidence type="ECO:0000256" key="4">
    <source>
        <dbReference type="ARBA" id="ARBA00009592"/>
    </source>
</evidence>
<keyword evidence="14 21" id="KW-0067">ATP-binding</keyword>
<comment type="catalytic activity">
    <reaction evidence="20">
        <text>L-seryl-[protein] + ATP = O-phospho-L-seryl-[protein] + ADP + H(+)</text>
        <dbReference type="Rhea" id="RHEA:17989"/>
        <dbReference type="Rhea" id="RHEA-COMP:9863"/>
        <dbReference type="Rhea" id="RHEA-COMP:11604"/>
        <dbReference type="ChEBI" id="CHEBI:15378"/>
        <dbReference type="ChEBI" id="CHEBI:29999"/>
        <dbReference type="ChEBI" id="CHEBI:30616"/>
        <dbReference type="ChEBI" id="CHEBI:83421"/>
        <dbReference type="ChEBI" id="CHEBI:456216"/>
        <dbReference type="EC" id="2.7.11.1"/>
    </reaction>
</comment>
<evidence type="ECO:0000256" key="10">
    <source>
        <dbReference type="ARBA" id="ARBA00022729"/>
    </source>
</evidence>
<evidence type="ECO:0000256" key="2">
    <source>
        <dbReference type="ARBA" id="ARBA00004479"/>
    </source>
</evidence>
<proteinExistence type="inferred from homology"/>
<evidence type="ECO:0000256" key="9">
    <source>
        <dbReference type="ARBA" id="ARBA00022692"/>
    </source>
</evidence>
<keyword evidence="11" id="KW-0677">Repeat</keyword>
<evidence type="ECO:0000256" key="3">
    <source>
        <dbReference type="ARBA" id="ARBA00008684"/>
    </source>
</evidence>
<keyword evidence="7" id="KW-0433">Leucine-rich repeat</keyword>
<dbReference type="EC" id="2.7.11.1" evidence="5"/>
<dbReference type="FunFam" id="3.30.200.20:FF:000512">
    <property type="entry name" value="Receptor-like protein kinase HSL1"/>
    <property type="match status" value="1"/>
</dbReference>
<keyword evidence="17" id="KW-0675">Receptor</keyword>
<keyword evidence="26" id="KW-1185">Reference proteome</keyword>
<dbReference type="PROSITE" id="PS00107">
    <property type="entry name" value="PROTEIN_KINASE_ATP"/>
    <property type="match status" value="1"/>
</dbReference>
<feature type="domain" description="Protein kinase" evidence="24">
    <location>
        <begin position="694"/>
        <end position="982"/>
    </location>
</feature>
<evidence type="ECO:0000256" key="14">
    <source>
        <dbReference type="ARBA" id="ARBA00022840"/>
    </source>
</evidence>
<comment type="subcellular location">
    <subcellularLocation>
        <location evidence="1">Cell membrane</location>
    </subcellularLocation>
    <subcellularLocation>
        <location evidence="2">Membrane</location>
        <topology evidence="2">Single-pass type I membrane protein</topology>
    </subcellularLocation>
</comment>
<evidence type="ECO:0000256" key="12">
    <source>
        <dbReference type="ARBA" id="ARBA00022741"/>
    </source>
</evidence>
<dbReference type="InterPro" id="IPR013210">
    <property type="entry name" value="LRR_N_plant-typ"/>
</dbReference>
<evidence type="ECO:0000256" key="5">
    <source>
        <dbReference type="ARBA" id="ARBA00012513"/>
    </source>
</evidence>
<dbReference type="GO" id="GO:0005524">
    <property type="term" value="F:ATP binding"/>
    <property type="evidence" value="ECO:0007669"/>
    <property type="project" value="UniProtKB-UniRule"/>
</dbReference>
<dbReference type="InterPro" id="IPR000719">
    <property type="entry name" value="Prot_kinase_dom"/>
</dbReference>
<feature type="transmembrane region" description="Helical" evidence="22">
    <location>
        <begin position="639"/>
        <end position="661"/>
    </location>
</feature>
<evidence type="ECO:0000256" key="16">
    <source>
        <dbReference type="ARBA" id="ARBA00023136"/>
    </source>
</evidence>
<keyword evidence="12 21" id="KW-0547">Nucleotide-binding</keyword>
<evidence type="ECO:0000256" key="1">
    <source>
        <dbReference type="ARBA" id="ARBA00004236"/>
    </source>
</evidence>
<dbReference type="Pfam" id="PF13855">
    <property type="entry name" value="LRR_8"/>
    <property type="match status" value="2"/>
</dbReference>
<evidence type="ECO:0000259" key="24">
    <source>
        <dbReference type="PROSITE" id="PS50011"/>
    </source>
</evidence>
<keyword evidence="6" id="KW-0723">Serine/threonine-protein kinase</keyword>
<evidence type="ECO:0000256" key="11">
    <source>
        <dbReference type="ARBA" id="ARBA00022737"/>
    </source>
</evidence>
<comment type="catalytic activity">
    <reaction evidence="19">
        <text>L-threonyl-[protein] + ATP = O-phospho-L-threonyl-[protein] + ADP + H(+)</text>
        <dbReference type="Rhea" id="RHEA:46608"/>
        <dbReference type="Rhea" id="RHEA-COMP:11060"/>
        <dbReference type="Rhea" id="RHEA-COMP:11605"/>
        <dbReference type="ChEBI" id="CHEBI:15378"/>
        <dbReference type="ChEBI" id="CHEBI:30013"/>
        <dbReference type="ChEBI" id="CHEBI:30616"/>
        <dbReference type="ChEBI" id="CHEBI:61977"/>
        <dbReference type="ChEBI" id="CHEBI:456216"/>
        <dbReference type="EC" id="2.7.11.1"/>
    </reaction>
</comment>
<gene>
    <name evidence="25" type="ORF">SAY87_025824</name>
</gene>
<evidence type="ECO:0000256" key="6">
    <source>
        <dbReference type="ARBA" id="ARBA00022527"/>
    </source>
</evidence>
<dbReference type="Proteomes" id="UP001345219">
    <property type="component" value="Chromosome 20"/>
</dbReference>
<feature type="binding site" evidence="21">
    <location>
        <position position="724"/>
    </location>
    <ligand>
        <name>ATP</name>
        <dbReference type="ChEBI" id="CHEBI:30616"/>
    </ligand>
</feature>
<dbReference type="FunFam" id="3.80.10.10:FF:000041">
    <property type="entry name" value="LRR receptor-like serine/threonine-protein kinase ERECTA"/>
    <property type="match status" value="1"/>
</dbReference>
<evidence type="ECO:0000256" key="15">
    <source>
        <dbReference type="ARBA" id="ARBA00022989"/>
    </source>
</evidence>
<evidence type="ECO:0000313" key="25">
    <source>
        <dbReference type="EMBL" id="KAK4746787.1"/>
    </source>
</evidence>
<dbReference type="FunFam" id="3.80.10.10:FF:000233">
    <property type="entry name" value="Leucine-rich repeat receptor-like protein kinase TDR"/>
    <property type="match status" value="1"/>
</dbReference>
<evidence type="ECO:0000256" key="20">
    <source>
        <dbReference type="ARBA" id="ARBA00048679"/>
    </source>
</evidence>
<evidence type="ECO:0000256" key="19">
    <source>
        <dbReference type="ARBA" id="ARBA00047899"/>
    </source>
</evidence>
<dbReference type="PANTHER" id="PTHR48053:SF109">
    <property type="entry name" value="PROTEIN KINASE DOMAIN-CONTAINING PROTEIN"/>
    <property type="match status" value="1"/>
</dbReference>
<dbReference type="Gene3D" id="3.80.10.10">
    <property type="entry name" value="Ribonuclease Inhibitor"/>
    <property type="match status" value="3"/>
</dbReference>
<dbReference type="SMART" id="SM00220">
    <property type="entry name" value="S_TKc"/>
    <property type="match status" value="1"/>
</dbReference>
<dbReference type="SUPFAM" id="SSF56112">
    <property type="entry name" value="Protein kinase-like (PK-like)"/>
    <property type="match status" value="1"/>
</dbReference>
<dbReference type="CDD" id="cd14066">
    <property type="entry name" value="STKc_IRAK"/>
    <property type="match status" value="1"/>
</dbReference>
<dbReference type="FunFam" id="1.10.510.10:FF:000714">
    <property type="entry name" value="Kinase family with leucine-rich repeat domain-containing protein"/>
    <property type="match status" value="1"/>
</dbReference>
<dbReference type="PRINTS" id="PR00019">
    <property type="entry name" value="LEURICHRPT"/>
</dbReference>
<dbReference type="GO" id="GO:0005886">
    <property type="term" value="C:plasma membrane"/>
    <property type="evidence" value="ECO:0007669"/>
    <property type="project" value="UniProtKB-SubCell"/>
</dbReference>
<dbReference type="FunFam" id="3.80.10.10:FF:000400">
    <property type="entry name" value="Nuclear pore complex protein NUP107"/>
    <property type="match status" value="1"/>
</dbReference>
<evidence type="ECO:0000256" key="23">
    <source>
        <dbReference type="SAM" id="SignalP"/>
    </source>
</evidence>
<comment type="similarity">
    <text evidence="3">Belongs to the protein kinase superfamily. Ser/Thr protein kinase family.</text>
</comment>
<dbReference type="InterPro" id="IPR003591">
    <property type="entry name" value="Leu-rich_rpt_typical-subtyp"/>
</dbReference>
<keyword evidence="16 22" id="KW-0472">Membrane</keyword>
<feature type="chain" id="PRO_5042931913" description="non-specific serine/threonine protein kinase" evidence="23">
    <location>
        <begin position="27"/>
        <end position="1014"/>
    </location>
</feature>
<keyword evidence="15 22" id="KW-1133">Transmembrane helix</keyword>